<proteinExistence type="predicted"/>
<dbReference type="InterPro" id="IPR052091">
    <property type="entry name" value="Beta-ala_Activ/Resist"/>
</dbReference>
<dbReference type="Gene3D" id="1.10.1200.10">
    <property type="entry name" value="ACP-like"/>
    <property type="match status" value="1"/>
</dbReference>
<dbReference type="InterPro" id="IPR018391">
    <property type="entry name" value="PQQ_b-propeller_rpt"/>
</dbReference>
<evidence type="ECO:0000313" key="3">
    <source>
        <dbReference type="Proteomes" id="UP000027135"/>
    </source>
</evidence>
<dbReference type="InterPro" id="IPR000873">
    <property type="entry name" value="AMP-dep_synth/lig_dom"/>
</dbReference>
<protein>
    <recommendedName>
        <fullName evidence="1">Carrier domain-containing protein</fullName>
    </recommendedName>
</protein>
<dbReference type="Pfam" id="PF00501">
    <property type="entry name" value="AMP-binding"/>
    <property type="match status" value="1"/>
</dbReference>
<sequence>MAYTIQTSGTTGHPKIVRVPHRCIVPNIQSLQSVLSVKSSDVVFLASPFTFDPSVVELFLALSTGALLLIVTHTLKSSPHLLLKVLFSDTKHGVTVLEATPSFVMRWSMEEIQSTLLCKKSSLRVLVLGGESCPSKQVLRQWKSKENNTEIFNIYGITEVSCWATVHKVVFQDEAQSFDHNIRERQVSNQQNAVPLGNALSHTLLKVKDNLGEEIFNGEGELYIGSVERVCLTDNEIVQNLHFPLYRATGDIVKVSIQAMRLFYVGRKDNIIKRFGHKVSMDNVQQVASANGSIEQSCCVWEEHIKKLGLFVKLEESKADDQHFLRALKFYLMKHLHPSSIPDVIMKLKCFPLSHHGKLDHCKLKCLLKDQVQKDVTRLSRLEDVCQVFASLWSYHLCMESYPNPHDNFLRAGGNSFLALQLVSELEEVSGSSAPTSLVGSLLGGSTFEECCAYLSSPCQRELGRSSVVASKQHLEEYKYRKRLSNFESCDSVKCLKFEQVEISAIGSTEMEDFNKNAVLVSGCRGKTEGFGTWTEACVFHTHNNIQLEVRWKYNLGKCVDASPRFLKYKSGDERVLTGSHSHVFAIVDSRTAELIAECNLMDRIESSLCASPCGKFGIVGSYNGCVYCIDLHTGVTKWSFHTKGLVKSSAALCLNGSAVVVGSYDQFLYCINILDGHLIWSVELGAGSIYSSPCVARAVFAAALDGTCSSLAENDGHLLWKCKFNSPVFSSPAVIQDESAVLFAELWNFQADGNIFSSFCTQPSKAEKNTDLILFGCHDKKIYCLESSADLVLLRWICELDSSVFSTPFLFPVVICSEDNKVDRITLQTCDSEKLTVKYLATAVSTKGKVFVFDLDFGEVKCSYQLPGEVFSSPVVNGNYVYVGCRDNHVYSLAMILA</sequence>
<dbReference type="SMART" id="SM00564">
    <property type="entry name" value="PQQ"/>
    <property type="match status" value="3"/>
</dbReference>
<reference evidence="2 3" key="1">
    <citation type="journal article" date="2014" name="Nat. Commun.">
        <title>Molecular traces of alternative social organization in a termite genome.</title>
        <authorList>
            <person name="Terrapon N."/>
            <person name="Li C."/>
            <person name="Robertson H.M."/>
            <person name="Ji L."/>
            <person name="Meng X."/>
            <person name="Booth W."/>
            <person name="Chen Z."/>
            <person name="Childers C.P."/>
            <person name="Glastad K.M."/>
            <person name="Gokhale K."/>
            <person name="Gowin J."/>
            <person name="Gronenberg W."/>
            <person name="Hermansen R.A."/>
            <person name="Hu H."/>
            <person name="Hunt B.G."/>
            <person name="Huylmans A.K."/>
            <person name="Khalil S.M."/>
            <person name="Mitchell R.D."/>
            <person name="Munoz-Torres M.C."/>
            <person name="Mustard J.A."/>
            <person name="Pan H."/>
            <person name="Reese J.T."/>
            <person name="Scharf M.E."/>
            <person name="Sun F."/>
            <person name="Vogel H."/>
            <person name="Xiao J."/>
            <person name="Yang W."/>
            <person name="Yang Z."/>
            <person name="Yang Z."/>
            <person name="Zhou J."/>
            <person name="Zhu J."/>
            <person name="Brent C.S."/>
            <person name="Elsik C.G."/>
            <person name="Goodisman M.A."/>
            <person name="Liberles D.A."/>
            <person name="Roe R.M."/>
            <person name="Vargo E.L."/>
            <person name="Vilcinskas A."/>
            <person name="Wang J."/>
            <person name="Bornberg-Bauer E."/>
            <person name="Korb J."/>
            <person name="Zhang G."/>
            <person name="Liebig J."/>
        </authorList>
    </citation>
    <scope>NUCLEOTIDE SEQUENCE [LARGE SCALE GENOMIC DNA]</scope>
    <source>
        <tissue evidence="2">Whole organism</tissue>
    </source>
</reference>
<dbReference type="OMA" id="NGNVICC"/>
<dbReference type="PANTHER" id="PTHR44394:SF1">
    <property type="entry name" value="BETA-ALANINE-ACTIVATING ENZYME"/>
    <property type="match status" value="1"/>
</dbReference>
<dbReference type="InterPro" id="IPR009081">
    <property type="entry name" value="PP-bd_ACP"/>
</dbReference>
<name>A0A067RBC4_ZOONE</name>
<dbReference type="Proteomes" id="UP000027135">
    <property type="component" value="Unassembled WGS sequence"/>
</dbReference>
<dbReference type="eggNOG" id="KOG1178">
    <property type="taxonomic scope" value="Eukaryota"/>
</dbReference>
<dbReference type="AlphaFoldDB" id="A0A067RBC4"/>
<dbReference type="InterPro" id="IPR011047">
    <property type="entry name" value="Quinoprotein_ADH-like_sf"/>
</dbReference>
<gene>
    <name evidence="2" type="ORF">L798_04060</name>
</gene>
<dbReference type="InterPro" id="IPR042099">
    <property type="entry name" value="ANL_N_sf"/>
</dbReference>
<dbReference type="InParanoid" id="A0A067RBC4"/>
<organism evidence="2 3">
    <name type="scientific">Zootermopsis nevadensis</name>
    <name type="common">Dampwood termite</name>
    <dbReference type="NCBI Taxonomy" id="136037"/>
    <lineage>
        <taxon>Eukaryota</taxon>
        <taxon>Metazoa</taxon>
        <taxon>Ecdysozoa</taxon>
        <taxon>Arthropoda</taxon>
        <taxon>Hexapoda</taxon>
        <taxon>Insecta</taxon>
        <taxon>Pterygota</taxon>
        <taxon>Neoptera</taxon>
        <taxon>Polyneoptera</taxon>
        <taxon>Dictyoptera</taxon>
        <taxon>Blattodea</taxon>
        <taxon>Blattoidea</taxon>
        <taxon>Termitoidae</taxon>
        <taxon>Termopsidae</taxon>
        <taxon>Zootermopsis</taxon>
    </lineage>
</organism>
<dbReference type="SUPFAM" id="SSF50998">
    <property type="entry name" value="Quinoprotein alcohol dehydrogenase-like"/>
    <property type="match status" value="1"/>
</dbReference>
<dbReference type="InterPro" id="IPR045851">
    <property type="entry name" value="AMP-bd_C_sf"/>
</dbReference>
<keyword evidence="3" id="KW-1185">Reference proteome</keyword>
<dbReference type="SUPFAM" id="SSF47336">
    <property type="entry name" value="ACP-like"/>
    <property type="match status" value="1"/>
</dbReference>
<dbReference type="InterPro" id="IPR015943">
    <property type="entry name" value="WD40/YVTN_repeat-like_dom_sf"/>
</dbReference>
<dbReference type="Pfam" id="PF13570">
    <property type="entry name" value="Beta-prop_ACSF4"/>
    <property type="match status" value="1"/>
</dbReference>
<dbReference type="GO" id="GO:0043041">
    <property type="term" value="P:amino acid activation for nonribosomal peptide biosynthetic process"/>
    <property type="evidence" value="ECO:0007669"/>
    <property type="project" value="TreeGrafter"/>
</dbReference>
<dbReference type="Gene3D" id="3.30.300.30">
    <property type="match status" value="1"/>
</dbReference>
<dbReference type="STRING" id="136037.A0A067RBC4"/>
<dbReference type="InterPro" id="IPR002372">
    <property type="entry name" value="PQQ_rpt_dom"/>
</dbReference>
<dbReference type="Gene3D" id="2.130.10.10">
    <property type="entry name" value="YVTN repeat-like/Quinoprotein amine dehydrogenase"/>
    <property type="match status" value="2"/>
</dbReference>
<accession>A0A067RBC4</accession>
<evidence type="ECO:0000259" key="1">
    <source>
        <dbReference type="PROSITE" id="PS50075"/>
    </source>
</evidence>
<feature type="domain" description="Carrier" evidence="1">
    <location>
        <begin position="380"/>
        <end position="459"/>
    </location>
</feature>
<dbReference type="PANTHER" id="PTHR44394">
    <property type="entry name" value="BETA-ALANINE-ACTIVATING ENZYME"/>
    <property type="match status" value="1"/>
</dbReference>
<dbReference type="InterPro" id="IPR036736">
    <property type="entry name" value="ACP-like_sf"/>
</dbReference>
<dbReference type="Gene3D" id="3.40.50.12780">
    <property type="entry name" value="N-terminal domain of ligase-like"/>
    <property type="match status" value="1"/>
</dbReference>
<dbReference type="SUPFAM" id="SSF56801">
    <property type="entry name" value="Acetyl-CoA synthetase-like"/>
    <property type="match status" value="1"/>
</dbReference>
<dbReference type="eggNOG" id="KOG4649">
    <property type="taxonomic scope" value="Eukaryota"/>
</dbReference>
<dbReference type="PROSITE" id="PS50075">
    <property type="entry name" value="CARRIER"/>
    <property type="match status" value="1"/>
</dbReference>
<dbReference type="EMBL" id="KK852570">
    <property type="protein sequence ID" value="KDR21131.1"/>
    <property type="molecule type" value="Genomic_DNA"/>
</dbReference>
<evidence type="ECO:0000313" key="2">
    <source>
        <dbReference type="EMBL" id="KDR21131.1"/>
    </source>
</evidence>
<dbReference type="FunCoup" id="A0A067RBC4">
    <property type="interactions" value="834"/>
</dbReference>